<accession>A0A4Q2URL9</accession>
<dbReference type="Gene3D" id="3.30.565.10">
    <property type="entry name" value="Histidine kinase-like ATPase, C-terminal domain"/>
    <property type="match status" value="1"/>
</dbReference>
<dbReference type="AlphaFoldDB" id="A0A4Q2URL9"/>
<dbReference type="Gene3D" id="1.25.40.10">
    <property type="entry name" value="Tetratricopeptide repeat domain"/>
    <property type="match status" value="1"/>
</dbReference>
<dbReference type="GO" id="GO:0016020">
    <property type="term" value="C:membrane"/>
    <property type="evidence" value="ECO:0007669"/>
    <property type="project" value="InterPro"/>
</dbReference>
<dbReference type="PANTHER" id="PTHR34220:SF7">
    <property type="entry name" value="SENSOR HISTIDINE KINASE YPDA"/>
    <property type="match status" value="1"/>
</dbReference>
<keyword evidence="1" id="KW-1133">Transmembrane helix</keyword>
<feature type="transmembrane region" description="Helical" evidence="1">
    <location>
        <begin position="448"/>
        <end position="467"/>
    </location>
</feature>
<dbReference type="GO" id="GO:0000155">
    <property type="term" value="F:phosphorelay sensor kinase activity"/>
    <property type="evidence" value="ECO:0007669"/>
    <property type="project" value="InterPro"/>
</dbReference>
<organism evidence="3 4">
    <name type="scientific">Spirosoma sordidisoli</name>
    <dbReference type="NCBI Taxonomy" id="2502893"/>
    <lineage>
        <taxon>Bacteria</taxon>
        <taxon>Pseudomonadati</taxon>
        <taxon>Bacteroidota</taxon>
        <taxon>Cytophagia</taxon>
        <taxon>Cytophagales</taxon>
        <taxon>Cytophagaceae</taxon>
        <taxon>Spirosoma</taxon>
    </lineage>
</organism>
<dbReference type="RefSeq" id="WP_077923359.1">
    <property type="nucleotide sequence ID" value="NZ_SBLB01000002.1"/>
</dbReference>
<gene>
    <name evidence="3" type="ORF">EQG79_11620</name>
</gene>
<evidence type="ECO:0000259" key="2">
    <source>
        <dbReference type="Pfam" id="PF06580"/>
    </source>
</evidence>
<dbReference type="InterPro" id="IPR011990">
    <property type="entry name" value="TPR-like_helical_dom_sf"/>
</dbReference>
<dbReference type="EMBL" id="SBLB01000002">
    <property type="protein sequence ID" value="RYC70491.1"/>
    <property type="molecule type" value="Genomic_DNA"/>
</dbReference>
<dbReference type="InterPro" id="IPR010559">
    <property type="entry name" value="Sig_transdc_His_kin_internal"/>
</dbReference>
<reference evidence="3 4" key="1">
    <citation type="submission" date="2019-01" db="EMBL/GenBank/DDBJ databases">
        <title>Spirosoma flava sp. nov., a propanil-degrading bacterium isolated from herbicide-contaminated soil.</title>
        <authorList>
            <person name="Zhang L."/>
            <person name="Jiang J.-D."/>
        </authorList>
    </citation>
    <scope>NUCLEOTIDE SEQUENCE [LARGE SCALE GENOMIC DNA]</scope>
    <source>
        <strain evidence="3 4">TY50</strain>
    </source>
</reference>
<dbReference type="InterPro" id="IPR036890">
    <property type="entry name" value="HATPase_C_sf"/>
</dbReference>
<dbReference type="SUPFAM" id="SSF48452">
    <property type="entry name" value="TPR-like"/>
    <property type="match status" value="1"/>
</dbReference>
<keyword evidence="4" id="KW-1185">Reference proteome</keyword>
<keyword evidence="1" id="KW-0812">Transmembrane</keyword>
<dbReference type="Pfam" id="PF06580">
    <property type="entry name" value="His_kinase"/>
    <property type="match status" value="1"/>
</dbReference>
<dbReference type="SUPFAM" id="SSF55874">
    <property type="entry name" value="ATPase domain of HSP90 chaperone/DNA topoisomerase II/histidine kinase"/>
    <property type="match status" value="1"/>
</dbReference>
<dbReference type="InterPro" id="IPR050640">
    <property type="entry name" value="Bact_2-comp_sensor_kinase"/>
</dbReference>
<name>A0A4Q2URL9_9BACT</name>
<feature type="domain" description="Signal transduction histidine kinase internal region" evidence="2">
    <location>
        <begin position="493"/>
        <end position="572"/>
    </location>
</feature>
<dbReference type="Proteomes" id="UP000290407">
    <property type="component" value="Unassembled WGS sequence"/>
</dbReference>
<evidence type="ECO:0000313" key="4">
    <source>
        <dbReference type="Proteomes" id="UP000290407"/>
    </source>
</evidence>
<comment type="caution">
    <text evidence="3">The sequence shown here is derived from an EMBL/GenBank/DDBJ whole genome shotgun (WGS) entry which is preliminary data.</text>
</comment>
<evidence type="ECO:0000256" key="1">
    <source>
        <dbReference type="SAM" id="Phobius"/>
    </source>
</evidence>
<dbReference type="PANTHER" id="PTHR34220">
    <property type="entry name" value="SENSOR HISTIDINE KINASE YPDA"/>
    <property type="match status" value="1"/>
</dbReference>
<proteinExistence type="predicted"/>
<keyword evidence="1" id="KW-0472">Membrane</keyword>
<sequence length="701" mass="80370">MRTSLTLLLLILTIRGWSQTAGIDRLRRALPTLEGRARADSLNAMGWAFTFYAVHADSALTYARLAYEQSVRTDYLKGQGVALLTQGDVAGRLLADYKRMVRRSEQVIRLLNNKNEPTTLSRAYYLLAIARGSLGQYKQGLQAAFHARQLALAAQDKSALGWAIQATGYQYCKRGQYWKGFENLIESQKIGKELKDSALTAVSLAFIGRSFNRVGDPQKALDYYHQSLPYFTPFLLLWPHLEDMAYAHLQLRNYDSVLYYQQKHLRNLAVLTTDEAVRNKFRAYVWGYSVEVQLARHQYEQVLADVLPLLDGLRQKRDVIPLMQSLLTVARVYEGKQKYPIALRYARELRQTASQTANQQYLKDANGLMASLFERLKRPDSAYVYFKQYTIINDSLATRQFAQRTALYLAAGQAENRIRLLKQDKALKEQQLVVKQQELQRQTQSTTMLAGGLLALFVCSLLVIRTITLKRKNEALRYEQAQSSLKRKALELEMQALRTQMNPHFIFNCLSAIDNLIQTGQPDRATTYLARFAKLIRLVLDSSKNNRVHFQKDFDTLRLYLELEQFRCNHKFSYSLTADPELMEGDYNVPPLLIQPFVENAIHHGLLNKHDNCRQLDIAAQLRDEYIIYSVVDNGIGRTQAARLRELNRPGHQSYGIQITRERIQLHNRHSRLADVQITDLEENGRPAGTKAVVRISSAEP</sequence>
<protein>
    <recommendedName>
        <fullName evidence="2">Signal transduction histidine kinase internal region domain-containing protein</fullName>
    </recommendedName>
</protein>
<evidence type="ECO:0000313" key="3">
    <source>
        <dbReference type="EMBL" id="RYC70491.1"/>
    </source>
</evidence>